<evidence type="ECO:0000256" key="4">
    <source>
        <dbReference type="ARBA" id="ARBA00023163"/>
    </source>
</evidence>
<evidence type="ECO:0000256" key="2">
    <source>
        <dbReference type="ARBA" id="ARBA00023015"/>
    </source>
</evidence>
<dbReference type="CDD" id="cd08414">
    <property type="entry name" value="PBP2_LTTR_aromatics_like"/>
    <property type="match status" value="1"/>
</dbReference>
<organism evidence="6 7">
    <name type="scientific">Kribbella speibonae</name>
    <dbReference type="NCBI Taxonomy" id="1572660"/>
    <lineage>
        <taxon>Bacteria</taxon>
        <taxon>Bacillati</taxon>
        <taxon>Actinomycetota</taxon>
        <taxon>Actinomycetes</taxon>
        <taxon>Propionibacteriales</taxon>
        <taxon>Kribbellaceae</taxon>
        <taxon>Kribbella</taxon>
    </lineage>
</organism>
<dbReference type="InterPro" id="IPR000847">
    <property type="entry name" value="LysR_HTH_N"/>
</dbReference>
<keyword evidence="2" id="KW-0805">Transcription regulation</keyword>
<evidence type="ECO:0000259" key="5">
    <source>
        <dbReference type="PROSITE" id="PS50931"/>
    </source>
</evidence>
<dbReference type="EMBL" id="SJJY01000013">
    <property type="protein sequence ID" value="TCC16624.1"/>
    <property type="molecule type" value="Genomic_DNA"/>
</dbReference>
<comment type="similarity">
    <text evidence="1">Belongs to the LysR transcriptional regulatory family.</text>
</comment>
<protein>
    <submittedName>
        <fullName evidence="6">LysR family transcriptional regulator</fullName>
    </submittedName>
</protein>
<dbReference type="SUPFAM" id="SSF53850">
    <property type="entry name" value="Periplasmic binding protein-like II"/>
    <property type="match status" value="1"/>
</dbReference>
<dbReference type="Gene3D" id="3.40.190.10">
    <property type="entry name" value="Periplasmic binding protein-like II"/>
    <property type="match status" value="2"/>
</dbReference>
<keyword evidence="7" id="KW-1185">Reference proteome</keyword>
<feature type="domain" description="HTH lysR-type" evidence="5">
    <location>
        <begin position="45"/>
        <end position="97"/>
    </location>
</feature>
<dbReference type="PROSITE" id="PS50931">
    <property type="entry name" value="HTH_LYSR"/>
    <property type="match status" value="1"/>
</dbReference>
<dbReference type="InterPro" id="IPR005119">
    <property type="entry name" value="LysR_subst-bd"/>
</dbReference>
<keyword evidence="4" id="KW-0804">Transcription</keyword>
<dbReference type="Proteomes" id="UP000292385">
    <property type="component" value="Unassembled WGS sequence"/>
</dbReference>
<sequence length="351" mass="38617">MACGQLRLGSTPDPVIAHTRCSGRLSDCSPWLNTGVRGAVERQEIETFLVLCEELHFGRTAKRLRISPARVTQLVQKIERRIGAALFERNTRGVTLTDLGRQFQRDLAPAHEAVEKVVQRTIRAAKGMDGELRLGFLGTANGRHLVELARVFEARQPCSTARLVLEAEVGDHLRPLREDRVDVIAVPLPAREDGMVVGPVVLRERLLMAVPEQHPIARRGYGTLEDLADNPVIVASGDPEAYWIDYFVPARTPSGRPIERTHLVESLQAGIALVMAGKGIGPILAQFAQYNQHPGIAYAPIENGPPVASALIWRADRETELVHEFARLAEAHGPVILDWPAASEESRRPTG</sequence>
<name>A0ABY1ZX67_9ACTN</name>
<dbReference type="SUPFAM" id="SSF46785">
    <property type="entry name" value="Winged helix' DNA-binding domain"/>
    <property type="match status" value="1"/>
</dbReference>
<dbReference type="PANTHER" id="PTHR30346:SF0">
    <property type="entry name" value="HCA OPERON TRANSCRIPTIONAL ACTIVATOR HCAR"/>
    <property type="match status" value="1"/>
</dbReference>
<evidence type="ECO:0000313" key="7">
    <source>
        <dbReference type="Proteomes" id="UP000292385"/>
    </source>
</evidence>
<dbReference type="Gene3D" id="1.10.10.10">
    <property type="entry name" value="Winged helix-like DNA-binding domain superfamily/Winged helix DNA-binding domain"/>
    <property type="match status" value="1"/>
</dbReference>
<evidence type="ECO:0000313" key="6">
    <source>
        <dbReference type="EMBL" id="TCC16624.1"/>
    </source>
</evidence>
<evidence type="ECO:0000256" key="1">
    <source>
        <dbReference type="ARBA" id="ARBA00009437"/>
    </source>
</evidence>
<accession>A0ABY1ZX67</accession>
<dbReference type="InterPro" id="IPR036390">
    <property type="entry name" value="WH_DNA-bd_sf"/>
</dbReference>
<dbReference type="Pfam" id="PF03466">
    <property type="entry name" value="LysR_substrate"/>
    <property type="match status" value="1"/>
</dbReference>
<proteinExistence type="inferred from homology"/>
<comment type="caution">
    <text evidence="6">The sequence shown here is derived from an EMBL/GenBank/DDBJ whole genome shotgun (WGS) entry which is preliminary data.</text>
</comment>
<keyword evidence="3" id="KW-0238">DNA-binding</keyword>
<dbReference type="Pfam" id="PF00126">
    <property type="entry name" value="HTH_1"/>
    <property type="match status" value="1"/>
</dbReference>
<reference evidence="6 7" key="1">
    <citation type="submission" date="2019-02" db="EMBL/GenBank/DDBJ databases">
        <title>Kribbella capetownensis sp. nov. and Kribbella speibonae sp. nov., isolated from soil.</title>
        <authorList>
            <person name="Curtis S.M."/>
            <person name="Norton I."/>
            <person name="Everest G.J."/>
            <person name="Meyers P.R."/>
        </authorList>
    </citation>
    <scope>NUCLEOTIDE SEQUENCE [LARGE SCALE GENOMIC DNA]</scope>
    <source>
        <strain evidence="6 7">SK5</strain>
    </source>
</reference>
<dbReference type="PANTHER" id="PTHR30346">
    <property type="entry name" value="TRANSCRIPTIONAL DUAL REGULATOR HCAR-RELATED"/>
    <property type="match status" value="1"/>
</dbReference>
<dbReference type="InterPro" id="IPR036388">
    <property type="entry name" value="WH-like_DNA-bd_sf"/>
</dbReference>
<gene>
    <name evidence="6" type="ORF">E0H58_39820</name>
</gene>
<evidence type="ECO:0000256" key="3">
    <source>
        <dbReference type="ARBA" id="ARBA00023125"/>
    </source>
</evidence>